<name>A0A7J8D6Q5_ROUAE</name>
<evidence type="ECO:0000313" key="2">
    <source>
        <dbReference type="EMBL" id="KAF6418830.1"/>
    </source>
</evidence>
<sequence>MTSALSLTTPLSPHPQLCPGLPMFPLPGPAWLLEVPPFPASPGPELRVRWEQERAHPHTPLSPGQGAERGSPRKARCPAEKGISPGSTEAPSSCVTPGSAPSSVRWRGSTWGGGGSKGLSRNSSLIF</sequence>
<keyword evidence="3" id="KW-1185">Reference proteome</keyword>
<feature type="region of interest" description="Disordered" evidence="1">
    <location>
        <begin position="42"/>
        <end position="127"/>
    </location>
</feature>
<feature type="compositionally biased region" description="Basic and acidic residues" evidence="1">
    <location>
        <begin position="46"/>
        <end position="56"/>
    </location>
</feature>
<protein>
    <submittedName>
        <fullName evidence="2">Uncharacterized protein</fullName>
    </submittedName>
</protein>
<evidence type="ECO:0000313" key="3">
    <source>
        <dbReference type="Proteomes" id="UP000593571"/>
    </source>
</evidence>
<dbReference type="EMBL" id="JACASE010000013">
    <property type="protein sequence ID" value="KAF6418830.1"/>
    <property type="molecule type" value="Genomic_DNA"/>
</dbReference>
<dbReference type="AlphaFoldDB" id="A0A7J8D6Q5"/>
<organism evidence="2 3">
    <name type="scientific">Rousettus aegyptiacus</name>
    <name type="common">Egyptian fruit bat</name>
    <name type="synonym">Pteropus aegyptiacus</name>
    <dbReference type="NCBI Taxonomy" id="9407"/>
    <lineage>
        <taxon>Eukaryota</taxon>
        <taxon>Metazoa</taxon>
        <taxon>Chordata</taxon>
        <taxon>Craniata</taxon>
        <taxon>Vertebrata</taxon>
        <taxon>Euteleostomi</taxon>
        <taxon>Mammalia</taxon>
        <taxon>Eutheria</taxon>
        <taxon>Laurasiatheria</taxon>
        <taxon>Chiroptera</taxon>
        <taxon>Yinpterochiroptera</taxon>
        <taxon>Pteropodoidea</taxon>
        <taxon>Pteropodidae</taxon>
        <taxon>Rousettinae</taxon>
        <taxon>Rousettus</taxon>
    </lineage>
</organism>
<proteinExistence type="predicted"/>
<reference evidence="2 3" key="1">
    <citation type="journal article" date="2020" name="Nature">
        <title>Six reference-quality genomes reveal evolution of bat adaptations.</title>
        <authorList>
            <person name="Jebb D."/>
            <person name="Huang Z."/>
            <person name="Pippel M."/>
            <person name="Hughes G.M."/>
            <person name="Lavrichenko K."/>
            <person name="Devanna P."/>
            <person name="Winkler S."/>
            <person name="Jermiin L.S."/>
            <person name="Skirmuntt E.C."/>
            <person name="Katzourakis A."/>
            <person name="Burkitt-Gray L."/>
            <person name="Ray D.A."/>
            <person name="Sullivan K.A.M."/>
            <person name="Roscito J.G."/>
            <person name="Kirilenko B.M."/>
            <person name="Davalos L.M."/>
            <person name="Corthals A.P."/>
            <person name="Power M.L."/>
            <person name="Jones G."/>
            <person name="Ransome R.D."/>
            <person name="Dechmann D.K.N."/>
            <person name="Locatelli A.G."/>
            <person name="Puechmaille S.J."/>
            <person name="Fedrigo O."/>
            <person name="Jarvis E.D."/>
            <person name="Hiller M."/>
            <person name="Vernes S.C."/>
            <person name="Myers E.W."/>
            <person name="Teeling E.C."/>
        </authorList>
    </citation>
    <scope>NUCLEOTIDE SEQUENCE [LARGE SCALE GENOMIC DNA]</scope>
    <source>
        <strain evidence="2">MRouAeg1</strain>
        <tissue evidence="2">Muscle</tissue>
    </source>
</reference>
<dbReference type="Proteomes" id="UP000593571">
    <property type="component" value="Unassembled WGS sequence"/>
</dbReference>
<feature type="compositionally biased region" description="Polar residues" evidence="1">
    <location>
        <begin position="85"/>
        <end position="101"/>
    </location>
</feature>
<evidence type="ECO:0000256" key="1">
    <source>
        <dbReference type="SAM" id="MobiDB-lite"/>
    </source>
</evidence>
<feature type="compositionally biased region" description="Low complexity" evidence="1">
    <location>
        <begin position="118"/>
        <end position="127"/>
    </location>
</feature>
<gene>
    <name evidence="2" type="ORF">HJG63_008840</name>
</gene>
<comment type="caution">
    <text evidence="2">The sequence shown here is derived from an EMBL/GenBank/DDBJ whole genome shotgun (WGS) entry which is preliminary data.</text>
</comment>
<accession>A0A7J8D6Q5</accession>